<keyword evidence="4" id="KW-0648">Protein biosynthesis</keyword>
<name>A0ABT1JAG8_9ACTN</name>
<dbReference type="SUPFAM" id="SSF55681">
    <property type="entry name" value="Class II aaRS and biotin synthetases"/>
    <property type="match status" value="1"/>
</dbReference>
<gene>
    <name evidence="7" type="ORF">FHR36_007574</name>
</gene>
<evidence type="ECO:0000256" key="4">
    <source>
        <dbReference type="ARBA" id="ARBA00022917"/>
    </source>
</evidence>
<evidence type="ECO:0000256" key="2">
    <source>
        <dbReference type="ARBA" id="ARBA00022741"/>
    </source>
</evidence>
<evidence type="ECO:0000259" key="6">
    <source>
        <dbReference type="PROSITE" id="PS50862"/>
    </source>
</evidence>
<dbReference type="RefSeq" id="WP_253804691.1">
    <property type="nucleotide sequence ID" value="NZ_BAAAUB010000092.1"/>
</dbReference>
<evidence type="ECO:0000256" key="3">
    <source>
        <dbReference type="ARBA" id="ARBA00022840"/>
    </source>
</evidence>
<dbReference type="InterPro" id="IPR045864">
    <property type="entry name" value="aa-tRNA-synth_II/BPL/LPL"/>
</dbReference>
<evidence type="ECO:0000313" key="8">
    <source>
        <dbReference type="Proteomes" id="UP001206483"/>
    </source>
</evidence>
<dbReference type="Gene3D" id="3.30.930.10">
    <property type="entry name" value="Bira Bifunctional Protein, Domain 2"/>
    <property type="match status" value="1"/>
</dbReference>
<keyword evidence="5" id="KW-0030">Aminoacyl-tRNA synthetase</keyword>
<reference evidence="7 8" key="1">
    <citation type="submission" date="2022-06" db="EMBL/GenBank/DDBJ databases">
        <title>Sequencing the genomes of 1000 actinobacteria strains.</title>
        <authorList>
            <person name="Klenk H.-P."/>
        </authorList>
    </citation>
    <scope>NUCLEOTIDE SEQUENCE [LARGE SCALE GENOMIC DNA]</scope>
    <source>
        <strain evidence="7 8">DSM 41656</strain>
    </source>
</reference>
<feature type="domain" description="Aminoacyl-transfer RNA synthetases class-II family profile" evidence="6">
    <location>
        <begin position="125"/>
        <end position="273"/>
    </location>
</feature>
<protein>
    <submittedName>
        <fullName evidence="7">Seryl-tRNA synthetase</fullName>
    </submittedName>
</protein>
<organism evidence="7 8">
    <name type="scientific">Kitasatospora paracochleata</name>
    <dbReference type="NCBI Taxonomy" id="58354"/>
    <lineage>
        <taxon>Bacteria</taxon>
        <taxon>Bacillati</taxon>
        <taxon>Actinomycetota</taxon>
        <taxon>Actinomycetes</taxon>
        <taxon>Kitasatosporales</taxon>
        <taxon>Streptomycetaceae</taxon>
        <taxon>Kitasatospora</taxon>
    </lineage>
</organism>
<dbReference type="InterPro" id="IPR002314">
    <property type="entry name" value="aa-tRNA-synt_IIb"/>
</dbReference>
<keyword evidence="3" id="KW-0067">ATP-binding</keyword>
<dbReference type="Proteomes" id="UP001206483">
    <property type="component" value="Unassembled WGS sequence"/>
</dbReference>
<keyword evidence="1" id="KW-0436">Ligase</keyword>
<dbReference type="EMBL" id="JAMZDX010000009">
    <property type="protein sequence ID" value="MCP2314373.1"/>
    <property type="molecule type" value="Genomic_DNA"/>
</dbReference>
<sequence length="276" mass="30068">MSIPKAGWVLPTGVPGLMSFTPKFESVLADLQRVLGAADPAGSPGPTWYAPVVPRAAIDRAQYADSFPQLLGTVHAMPTDPAAEAPEPGERSETDVVLAPAVCYGVYPQIADRTIEHALQFDAVGHCYRHEATSEWGRFRSFRMREFVVVGGADEVWQWRDGWIARTEELFARLGLKVSVVPASDPFFGPGDRFMRTSQLQQSLKFEFVAPLYEGDPGTAIASANCHKEHLGERFGIDFAGRGPAHSSCTAFGLERTVAALIHAHGDDLADWPAFD</sequence>
<proteinExistence type="predicted"/>
<dbReference type="InterPro" id="IPR006195">
    <property type="entry name" value="aa-tRNA-synth_II"/>
</dbReference>
<keyword evidence="8" id="KW-1185">Reference proteome</keyword>
<keyword evidence="2" id="KW-0547">Nucleotide-binding</keyword>
<accession>A0ABT1JAG8</accession>
<comment type="caution">
    <text evidence="7">The sequence shown here is derived from an EMBL/GenBank/DDBJ whole genome shotgun (WGS) entry which is preliminary data.</text>
</comment>
<evidence type="ECO:0000256" key="1">
    <source>
        <dbReference type="ARBA" id="ARBA00022598"/>
    </source>
</evidence>
<evidence type="ECO:0000256" key="5">
    <source>
        <dbReference type="ARBA" id="ARBA00023146"/>
    </source>
</evidence>
<dbReference type="Pfam" id="PF00587">
    <property type="entry name" value="tRNA-synt_2b"/>
    <property type="match status" value="1"/>
</dbReference>
<evidence type="ECO:0000313" key="7">
    <source>
        <dbReference type="EMBL" id="MCP2314373.1"/>
    </source>
</evidence>
<dbReference type="PROSITE" id="PS50862">
    <property type="entry name" value="AA_TRNA_LIGASE_II"/>
    <property type="match status" value="1"/>
</dbReference>